<dbReference type="Gene3D" id="3.20.20.70">
    <property type="entry name" value="Aldolase class I"/>
    <property type="match status" value="1"/>
</dbReference>
<organism evidence="9 10">
    <name type="scientific">Bremerella volcania</name>
    <dbReference type="NCBI Taxonomy" id="2527984"/>
    <lineage>
        <taxon>Bacteria</taxon>
        <taxon>Pseudomonadati</taxon>
        <taxon>Planctomycetota</taxon>
        <taxon>Planctomycetia</taxon>
        <taxon>Pirellulales</taxon>
        <taxon>Pirellulaceae</taxon>
        <taxon>Bremerella</taxon>
    </lineage>
</organism>
<dbReference type="OrthoDB" id="9771791at2"/>
<feature type="active site" description="Proton donor/acceptor" evidence="7">
    <location>
        <position position="139"/>
    </location>
</feature>
<feature type="active site" description="Schiff-base intermediate with substrate" evidence="7">
    <location>
        <position position="169"/>
    </location>
</feature>
<dbReference type="SMART" id="SM01130">
    <property type="entry name" value="DHDPS"/>
    <property type="match status" value="1"/>
</dbReference>
<dbReference type="Proteomes" id="UP000318626">
    <property type="component" value="Chromosome"/>
</dbReference>
<dbReference type="GO" id="GO:0005737">
    <property type="term" value="C:cytoplasm"/>
    <property type="evidence" value="ECO:0007669"/>
    <property type="project" value="UniProtKB-SubCell"/>
</dbReference>
<keyword evidence="4" id="KW-0704">Schiff base</keyword>
<dbReference type="KEGG" id="bvo:Pan97_29170"/>
<evidence type="ECO:0000256" key="2">
    <source>
        <dbReference type="ARBA" id="ARBA00022490"/>
    </source>
</evidence>
<gene>
    <name evidence="9" type="primary">nanA_2</name>
    <name evidence="9" type="ORF">Pan97_29170</name>
</gene>
<dbReference type="RefSeq" id="WP_144973562.1">
    <property type="nucleotide sequence ID" value="NZ_CP036289.1"/>
</dbReference>
<dbReference type="EMBL" id="CP036289">
    <property type="protein sequence ID" value="QDU75875.1"/>
    <property type="molecule type" value="Genomic_DNA"/>
</dbReference>
<evidence type="ECO:0000313" key="9">
    <source>
        <dbReference type="EMBL" id="QDU75875.1"/>
    </source>
</evidence>
<keyword evidence="5" id="KW-0119">Carbohydrate metabolism</keyword>
<evidence type="ECO:0000256" key="7">
    <source>
        <dbReference type="PIRSR" id="PIRSR001365-1"/>
    </source>
</evidence>
<dbReference type="GO" id="GO:0008747">
    <property type="term" value="F:N-acetylneuraminate lyase activity"/>
    <property type="evidence" value="ECO:0007669"/>
    <property type="project" value="UniProtKB-EC"/>
</dbReference>
<dbReference type="PIRSF" id="PIRSF001365">
    <property type="entry name" value="DHDPS"/>
    <property type="match status" value="1"/>
</dbReference>
<evidence type="ECO:0000256" key="6">
    <source>
        <dbReference type="PIRNR" id="PIRNR001365"/>
    </source>
</evidence>
<dbReference type="InterPro" id="IPR020624">
    <property type="entry name" value="Schiff_base-form_aldolases_CS"/>
</dbReference>
<dbReference type="EC" id="4.1.3.3" evidence="9"/>
<dbReference type="PROSITE" id="PS00665">
    <property type="entry name" value="DHDPS_1"/>
    <property type="match status" value="1"/>
</dbReference>
<accession>A0A518C9H6</accession>
<evidence type="ECO:0000256" key="8">
    <source>
        <dbReference type="PIRSR" id="PIRSR001365-2"/>
    </source>
</evidence>
<dbReference type="PRINTS" id="PR00146">
    <property type="entry name" value="DHPICSNTHASE"/>
</dbReference>
<proteinExistence type="inferred from homology"/>
<dbReference type="InterPro" id="IPR002220">
    <property type="entry name" value="DapA-like"/>
</dbReference>
<reference evidence="10" key="1">
    <citation type="submission" date="2019-02" db="EMBL/GenBank/DDBJ databases">
        <title>Deep-cultivation of Planctomycetes and their phenomic and genomic characterization uncovers novel biology.</title>
        <authorList>
            <person name="Wiegand S."/>
            <person name="Jogler M."/>
            <person name="Boedeker C."/>
            <person name="Pinto D."/>
            <person name="Vollmers J."/>
            <person name="Rivas-Marin E."/>
            <person name="Kohn T."/>
            <person name="Peeters S.H."/>
            <person name="Heuer A."/>
            <person name="Rast P."/>
            <person name="Oberbeckmann S."/>
            <person name="Bunk B."/>
            <person name="Jeske O."/>
            <person name="Meyerdierks A."/>
            <person name="Storesund J.E."/>
            <person name="Kallscheuer N."/>
            <person name="Luecker S."/>
            <person name="Lage O.M."/>
            <person name="Pohl T."/>
            <person name="Merkel B.J."/>
            <person name="Hornburger P."/>
            <person name="Mueller R.-W."/>
            <person name="Bruemmer F."/>
            <person name="Labrenz M."/>
            <person name="Spormann A.M."/>
            <person name="Op den Camp H."/>
            <person name="Overmann J."/>
            <person name="Amann R."/>
            <person name="Jetten M.S.M."/>
            <person name="Mascher T."/>
            <person name="Medema M.H."/>
            <person name="Devos D.P."/>
            <person name="Kaster A.-K."/>
            <person name="Ovreas L."/>
            <person name="Rohde M."/>
            <person name="Galperin M.Y."/>
            <person name="Jogler C."/>
        </authorList>
    </citation>
    <scope>NUCLEOTIDE SEQUENCE [LARGE SCALE GENOMIC DNA]</scope>
    <source>
        <strain evidence="10">Pan97</strain>
    </source>
</reference>
<feature type="binding site" evidence="8">
    <location>
        <position position="49"/>
    </location>
    <ligand>
        <name>pyruvate</name>
        <dbReference type="ChEBI" id="CHEBI:15361"/>
    </ligand>
</feature>
<keyword evidence="3 6" id="KW-0456">Lyase</keyword>
<evidence type="ECO:0000313" key="10">
    <source>
        <dbReference type="Proteomes" id="UP000318626"/>
    </source>
</evidence>
<sequence length="321" mass="34817">MVSSRLSGLIAATYTPFHADGTLALSKVAPMVEHLIRAGNRGLYVCGSTGEGVSLTTLERCQVAEAYAQAANKRVPVIVQVGHNCIAEAKHLAAHAEEIGADAVSATCPSYFKVVDIVSLFEVVQAIASAAPRLPFYYYHIPAVTGSQVDIVSFLQFADGKIPNFAGIKYTDKNLAEFQRCLSLGGGKFDAVWGCDDMLLGAIATGARAAIGSTFNVLAPLYLEMIRDFESNRLAEAQQIQLQSIEFICKLGMYPFHTSMKELLRLLGHDFGTCRSPQRSLSKSESKTLHQGLQHLKCLFALDFAQSKLRTTPQPFLNNGP</sequence>
<dbReference type="PANTHER" id="PTHR12128:SF21">
    <property type="entry name" value="N-ACETYLNEURAMINATE LYASE"/>
    <property type="match status" value="1"/>
</dbReference>
<dbReference type="Pfam" id="PF00701">
    <property type="entry name" value="DHDPS"/>
    <property type="match status" value="1"/>
</dbReference>
<dbReference type="PANTHER" id="PTHR12128">
    <property type="entry name" value="DIHYDRODIPICOLINATE SYNTHASE"/>
    <property type="match status" value="1"/>
</dbReference>
<dbReference type="AlphaFoldDB" id="A0A518C9H6"/>
<keyword evidence="10" id="KW-1185">Reference proteome</keyword>
<name>A0A518C9H6_9BACT</name>
<evidence type="ECO:0000256" key="4">
    <source>
        <dbReference type="ARBA" id="ARBA00023270"/>
    </source>
</evidence>
<feature type="binding site" evidence="8">
    <location>
        <position position="211"/>
    </location>
    <ligand>
        <name>pyruvate</name>
        <dbReference type="ChEBI" id="CHEBI:15361"/>
    </ligand>
</feature>
<comment type="subcellular location">
    <subcellularLocation>
        <location evidence="1">Cytoplasm</location>
    </subcellularLocation>
</comment>
<keyword evidence="2" id="KW-0963">Cytoplasm</keyword>
<evidence type="ECO:0000256" key="1">
    <source>
        <dbReference type="ARBA" id="ARBA00004496"/>
    </source>
</evidence>
<dbReference type="InterPro" id="IPR013785">
    <property type="entry name" value="Aldolase_TIM"/>
</dbReference>
<dbReference type="SUPFAM" id="SSF51569">
    <property type="entry name" value="Aldolase"/>
    <property type="match status" value="1"/>
</dbReference>
<comment type="similarity">
    <text evidence="6">Belongs to the DapA family.</text>
</comment>
<evidence type="ECO:0000256" key="3">
    <source>
        <dbReference type="ARBA" id="ARBA00023239"/>
    </source>
</evidence>
<protein>
    <submittedName>
        <fullName evidence="9">N-acetylneuraminate lyase</fullName>
        <ecNumber evidence="9">4.1.3.3</ecNumber>
    </submittedName>
</protein>
<evidence type="ECO:0000256" key="5">
    <source>
        <dbReference type="ARBA" id="ARBA00023277"/>
    </source>
</evidence>